<keyword evidence="1" id="KW-0812">Transmembrane</keyword>
<gene>
    <name evidence="2" type="ORF">Tcan_07556</name>
    <name evidence="3" type="ORF">TCNE_LOCUS5894</name>
</gene>
<reference evidence="2 4" key="1">
    <citation type="submission" date="2014-11" db="EMBL/GenBank/DDBJ databases">
        <title>Genetic blueprint of the zoonotic pathogen Toxocara canis.</title>
        <authorList>
            <person name="Zhu X.-Q."/>
            <person name="Korhonen P.K."/>
            <person name="Cai H."/>
            <person name="Young N.D."/>
            <person name="Nejsum P."/>
            <person name="von Samson-Himmelstjerna G."/>
            <person name="Boag P.R."/>
            <person name="Tan P."/>
            <person name="Li Q."/>
            <person name="Min J."/>
            <person name="Yang Y."/>
            <person name="Wang X."/>
            <person name="Fang X."/>
            <person name="Hall R.S."/>
            <person name="Hofmann A."/>
            <person name="Sternberg P.W."/>
            <person name="Jex A.R."/>
            <person name="Gasser R.B."/>
        </authorList>
    </citation>
    <scope>NUCLEOTIDE SEQUENCE [LARGE SCALE GENOMIC DNA]</scope>
    <source>
        <strain evidence="2">PN_DK_2014</strain>
    </source>
</reference>
<keyword evidence="1" id="KW-0472">Membrane</keyword>
<organism evidence="2 4">
    <name type="scientific">Toxocara canis</name>
    <name type="common">Canine roundworm</name>
    <dbReference type="NCBI Taxonomy" id="6265"/>
    <lineage>
        <taxon>Eukaryota</taxon>
        <taxon>Metazoa</taxon>
        <taxon>Ecdysozoa</taxon>
        <taxon>Nematoda</taxon>
        <taxon>Chromadorea</taxon>
        <taxon>Rhabditida</taxon>
        <taxon>Spirurina</taxon>
        <taxon>Ascaridomorpha</taxon>
        <taxon>Ascaridoidea</taxon>
        <taxon>Toxocaridae</taxon>
        <taxon>Toxocara</taxon>
    </lineage>
</organism>
<evidence type="ECO:0000313" key="3">
    <source>
        <dbReference type="EMBL" id="VDM37145.1"/>
    </source>
</evidence>
<sequence>MLGSGARSLSVIRVTEQASMVKMKWIREMAKLNSRNVMPKTWLLRSIITLIGLLLLVVLQRTAHKGWLFCSCATAAFAFAAWRRCLFTTTSIYAYFVTMTMPLMSYDTATLSSKQAAHTSLTLSLIEHVDHNAQQRSSPLTACYSHRPKRSFLLTSAALFLIHLYCYSRELS</sequence>
<evidence type="ECO:0000256" key="1">
    <source>
        <dbReference type="SAM" id="Phobius"/>
    </source>
</evidence>
<dbReference type="EMBL" id="UYWY01019406">
    <property type="protein sequence ID" value="VDM37145.1"/>
    <property type="molecule type" value="Genomic_DNA"/>
</dbReference>
<evidence type="ECO:0000313" key="4">
    <source>
        <dbReference type="Proteomes" id="UP000031036"/>
    </source>
</evidence>
<keyword evidence="1" id="KW-1133">Transmembrane helix</keyword>
<protein>
    <submittedName>
        <fullName evidence="2">Uncharacterized protein</fullName>
    </submittedName>
</protein>
<dbReference type="EMBL" id="JPKZ01000892">
    <property type="protein sequence ID" value="KHN84894.1"/>
    <property type="molecule type" value="Genomic_DNA"/>
</dbReference>
<dbReference type="Proteomes" id="UP000031036">
    <property type="component" value="Unassembled WGS sequence"/>
</dbReference>
<name>A0A0B2VU33_TOXCA</name>
<accession>A0A0B2VU33</accession>
<reference evidence="3" key="2">
    <citation type="submission" date="2018-11" db="EMBL/GenBank/DDBJ databases">
        <authorList>
            <consortium name="Pathogen Informatics"/>
        </authorList>
    </citation>
    <scope>NUCLEOTIDE SEQUENCE [LARGE SCALE GENOMIC DNA]</scope>
</reference>
<dbReference type="AlphaFoldDB" id="A0A0B2VU33"/>
<keyword evidence="4" id="KW-1185">Reference proteome</keyword>
<proteinExistence type="predicted"/>
<evidence type="ECO:0000313" key="2">
    <source>
        <dbReference type="EMBL" id="KHN84894.1"/>
    </source>
</evidence>
<feature type="transmembrane region" description="Helical" evidence="1">
    <location>
        <begin position="42"/>
        <end position="59"/>
    </location>
</feature>
<feature type="transmembrane region" description="Helical" evidence="1">
    <location>
        <begin position="66"/>
        <end position="96"/>
    </location>
</feature>